<reference evidence="3 4" key="1">
    <citation type="submission" date="2016-10" db="EMBL/GenBank/DDBJ databases">
        <title>Reductive evolution of mitochondrial metabolism and differential evolution of invasion-related proteins in Cryptosporidium.</title>
        <authorList>
            <person name="Liu S."/>
            <person name="Roellig D.M."/>
            <person name="Guo Y."/>
            <person name="Li N."/>
            <person name="Frace M.A."/>
            <person name="Tang K."/>
            <person name="Zhang L."/>
            <person name="Feng Y."/>
            <person name="Xiao L."/>
        </authorList>
    </citation>
    <scope>NUCLEOTIDE SEQUENCE [LARGE SCALE GENOMIC DNA]</scope>
    <source>
        <strain evidence="3">39726</strain>
    </source>
</reference>
<proteinExistence type="predicted"/>
<name>A0A1J4MKT6_9CRYT</name>
<feature type="transmembrane region" description="Helical" evidence="2">
    <location>
        <begin position="967"/>
        <end position="990"/>
    </location>
</feature>
<evidence type="ECO:0000313" key="4">
    <source>
        <dbReference type="Proteomes" id="UP000186176"/>
    </source>
</evidence>
<dbReference type="VEuPathDB" id="CryptoDB:cubi_00377"/>
<accession>A0A1J4MKT6</accession>
<keyword evidence="2" id="KW-1133">Transmembrane helix</keyword>
<dbReference type="GeneID" id="39977170"/>
<dbReference type="OrthoDB" id="337826at2759"/>
<dbReference type="RefSeq" id="XP_028875970.1">
    <property type="nucleotide sequence ID" value="XM_029017391.1"/>
</dbReference>
<keyword evidence="2" id="KW-0812">Transmembrane</keyword>
<dbReference type="Proteomes" id="UP000186176">
    <property type="component" value="Unassembled WGS sequence"/>
</dbReference>
<protein>
    <submittedName>
        <fullName evidence="3">Uncharacterized protein</fullName>
    </submittedName>
</protein>
<keyword evidence="4" id="KW-1185">Reference proteome</keyword>
<organism evidence="3 4">
    <name type="scientific">Cryptosporidium ubiquitum</name>
    <dbReference type="NCBI Taxonomy" id="857276"/>
    <lineage>
        <taxon>Eukaryota</taxon>
        <taxon>Sar</taxon>
        <taxon>Alveolata</taxon>
        <taxon>Apicomplexa</taxon>
        <taxon>Conoidasida</taxon>
        <taxon>Coccidia</taxon>
        <taxon>Eucoccidiorida</taxon>
        <taxon>Eimeriorina</taxon>
        <taxon>Cryptosporidiidae</taxon>
        <taxon>Cryptosporidium</taxon>
    </lineage>
</organism>
<comment type="caution">
    <text evidence="3">The sequence shown here is derived from an EMBL/GenBank/DDBJ whole genome shotgun (WGS) entry which is preliminary data.</text>
</comment>
<feature type="region of interest" description="Disordered" evidence="1">
    <location>
        <begin position="1"/>
        <end position="26"/>
    </location>
</feature>
<evidence type="ECO:0000256" key="1">
    <source>
        <dbReference type="SAM" id="MobiDB-lite"/>
    </source>
</evidence>
<evidence type="ECO:0000256" key="2">
    <source>
        <dbReference type="SAM" id="Phobius"/>
    </source>
</evidence>
<dbReference type="EMBL" id="LRBP01000009">
    <property type="protein sequence ID" value="OII74824.1"/>
    <property type="molecule type" value="Genomic_DNA"/>
</dbReference>
<sequence>MTQIKMSNFETEKTSKSNENQSLENEANKEISPCSLRIVIPKSMILFISVITIISIVTLLFHAIPNMLGSRKLLYDFRGNSMRFDHRILSILKPSTGAESNSLRKKNVSTYSSVKLESLRSGGSECNQSLELTRKLSEANLDNLNSNLLTQEGNISPLSGSLTLKSSNFSLDSVTPTSGVSETNSQLNSTYTCHKFVSVMKNKSFNITNEPTQNSECKTHFILAEPLPEKFKNLDLAAVNAFNHLSEAFQSVKMIAEILKNKPKNEGILIVMASNMHYESNWKSALEKMYEDWEYNTYVSQIILTSWTISKSFYAGHHYTPALDFGFMVLNIPPESKNEESKTKLRRSLGVVKQFISNLSTIINGTMSEILAGPNFSILSENRLTKDLFTNWDYSEDSFSYLSNYFNKNQSMLLENYLTSAALDVSRLIEKLPLTIVDSVILAKDNLDNRYKKDPKELRFTDPNTTQVVIIPPVERKKVAKYKYEEKFRRICVYQAHTEQRSILRSTPSRASMAEYARYHGYSYFLFDGSFYDSIPRSLFTDWSKQGYYMKLFSGLKLLFWDLDKIGNILGKLINNPRNNLISEGFYSNFLESVVPNHFNVDWDKDHDGRIGSTGRINPRGSSGKEGIQIVPSNVKVDICDYIVWFDLDIAITNKFFSIERMLDSNTPDFHNKPPEMFRNIYKDVGELSLFVARDSDWRSRNSLVNSGFLVVSRSRYSLQSLFHTIALNPVGSQEIVHNGRFWPEQSTLTHSIVNIFNYSYSSPNQTYHFQSTPIETLTEIKKTLVGTVPILFTAYSNETNRYVHSITTSQRVVNSFLHISPSVYGEGPWYPGELFIHAAGQKSPFRDNVLSGMLYTINTIGFTPGEIEYFKNNCYVSLDFVYQGLDRLIEQLTHEFIEFEDAKSNNLDSQLNYINNVDLTFHYIQKLMAVKTRVNTQNISFYLNQTHYEKIHFLRCKYSLPMATKWSVAEASALGGVSVLGITAIVVILKFAKIYSSKGITLK</sequence>
<gene>
    <name evidence="3" type="ORF">cubi_00377</name>
</gene>
<evidence type="ECO:0000313" key="3">
    <source>
        <dbReference type="EMBL" id="OII74824.1"/>
    </source>
</evidence>
<dbReference type="AlphaFoldDB" id="A0A1J4MKT6"/>
<feature type="transmembrane region" description="Helical" evidence="2">
    <location>
        <begin position="45"/>
        <end position="64"/>
    </location>
</feature>
<keyword evidence="2" id="KW-0472">Membrane</keyword>